<feature type="signal peptide" evidence="1">
    <location>
        <begin position="1"/>
        <end position="18"/>
    </location>
</feature>
<dbReference type="InterPro" id="IPR054261">
    <property type="entry name" value="DUF6992"/>
</dbReference>
<evidence type="ECO:0000313" key="2">
    <source>
        <dbReference type="EMBL" id="QEC66063.1"/>
    </source>
</evidence>
<organism evidence="2 3">
    <name type="scientific">Panacibacter ginsenosidivorans</name>
    <dbReference type="NCBI Taxonomy" id="1813871"/>
    <lineage>
        <taxon>Bacteria</taxon>
        <taxon>Pseudomonadati</taxon>
        <taxon>Bacteroidota</taxon>
        <taxon>Chitinophagia</taxon>
        <taxon>Chitinophagales</taxon>
        <taxon>Chitinophagaceae</taxon>
        <taxon>Panacibacter</taxon>
    </lineage>
</organism>
<dbReference type="KEGG" id="pgin:FRZ67_01605"/>
<accession>A0A5B8V5H8</accession>
<keyword evidence="3" id="KW-1185">Reference proteome</keyword>
<evidence type="ECO:0000313" key="3">
    <source>
        <dbReference type="Proteomes" id="UP000321533"/>
    </source>
</evidence>
<feature type="chain" id="PRO_5022871313" evidence="1">
    <location>
        <begin position="19"/>
        <end position="195"/>
    </location>
</feature>
<dbReference type="Proteomes" id="UP000321533">
    <property type="component" value="Chromosome"/>
</dbReference>
<dbReference type="AlphaFoldDB" id="A0A5B8V5H8"/>
<dbReference type="OrthoDB" id="1122568at2"/>
<dbReference type="EMBL" id="CP042435">
    <property type="protein sequence ID" value="QEC66063.1"/>
    <property type="molecule type" value="Genomic_DNA"/>
</dbReference>
<sequence length="195" mass="21111">MKQLFTLLLILLYVQVHAQDSLKNFNYSRNHITLTGMKVLGSWGIVNLGVGAAGWAGNDGGSDKYFHQMNTLWGAANAGIAVLGLTGAKRNLSKQPGVAENIQAQQSIEKTFLINGGLDFVYIGSGIFLNARGNSHNNAQLKGYGSSVIMQGVFLLLFDATMYSAQRTNGNKFRGFLEKSTVIFSGNKIGIVYNL</sequence>
<protein>
    <submittedName>
        <fullName evidence="2">Uncharacterized protein</fullName>
    </submittedName>
</protein>
<reference evidence="2 3" key="1">
    <citation type="journal article" date="2016" name="Int. J. Syst. Evol. Microbiol.">
        <title>Panacibacter ginsenosidivorans gen. nov., sp. nov., with ginsenoside converting activity isolated from soil of a ginseng field.</title>
        <authorList>
            <person name="Siddiqi M.Z."/>
            <person name="Muhammad Shafi S."/>
            <person name="Choi K.D."/>
            <person name="Im W.T."/>
        </authorList>
    </citation>
    <scope>NUCLEOTIDE SEQUENCE [LARGE SCALE GENOMIC DNA]</scope>
    <source>
        <strain evidence="2 3">Gsoil1550</strain>
    </source>
</reference>
<gene>
    <name evidence="2" type="ORF">FRZ67_01605</name>
</gene>
<dbReference type="RefSeq" id="WP_147187863.1">
    <property type="nucleotide sequence ID" value="NZ_CP042435.1"/>
</dbReference>
<dbReference type="Pfam" id="PF22503">
    <property type="entry name" value="DUF6992"/>
    <property type="match status" value="1"/>
</dbReference>
<name>A0A5B8V5H8_9BACT</name>
<proteinExistence type="predicted"/>
<evidence type="ECO:0000256" key="1">
    <source>
        <dbReference type="SAM" id="SignalP"/>
    </source>
</evidence>
<keyword evidence="1" id="KW-0732">Signal</keyword>